<evidence type="ECO:0000256" key="4">
    <source>
        <dbReference type="SAM" id="MobiDB-lite"/>
    </source>
</evidence>
<evidence type="ECO:0000259" key="6">
    <source>
        <dbReference type="PROSITE" id="PS50043"/>
    </source>
</evidence>
<dbReference type="InterPro" id="IPR036388">
    <property type="entry name" value="WH-like_DNA-bd_sf"/>
</dbReference>
<dbReference type="RefSeq" id="WP_378406989.1">
    <property type="nucleotide sequence ID" value="NZ_JBHTCS010000021.1"/>
</dbReference>
<dbReference type="Gene3D" id="3.40.50.300">
    <property type="entry name" value="P-loop containing nucleotide triphosphate hydrolases"/>
    <property type="match status" value="1"/>
</dbReference>
<dbReference type="PROSITE" id="PS50011">
    <property type="entry name" value="PROTEIN_KINASE_DOM"/>
    <property type="match status" value="1"/>
</dbReference>
<proteinExistence type="predicted"/>
<sequence>MAGDDPFQTQRGVTPSVTSALDAVGLTDATEIGRGGFGVVYRCREATLDRTVAVKVLTATLDEENLARFVREQRAMGRLTGHPNIVNVLRVGTTESGLPYLVMPYHPRRSLDERILDHGPLPLEQALQLGVKLAGAVESAHRLGILHRDIKPANVILTDYDEPALSDFGIAHISDGAETSAGTFTATPAFTAPEVLEGGPPSAAADVYGLGATLFCALTGHAAFERRTGEPVVAQFLRITSQPVPDLREHDVPHDVAATIEAAMSADPGARGTAEQIGDVLREIQFRHGFPVDEMALKSVADPKRGKRGKRGPSTSGKRPPTGPSTRGRKGNLPAELTSFVNRRNELAEARELLSSSRLVTLTGIGGVGKTRLALRIATSTQRSFGDGAWLVELSDLQDEALVVDVAAAALGLRSVSHQPLRTVLAEFLEPRQILMVLDNCEQVIGAAADLAGTLLQRCPELRIVATSRESLGIGGEATLRVPPLSSPAPDRRLDLAGLPSYDAVTLFAERAAAVLPGFELTEENMASVAGICHRLEGLPLPIELAVGRLPALSPEQILDRLTDRYTVLTRGSRTAPTRQQTLRLCIDWSHELCTPEEQQLWARLSVFAGSFDLTALEQVCGDGLTPGALLDLVASLVEKSILVHEESATAGRYGLLDTIREYGLEKLAESGEYAHMRRRHRDWYERLALRAEADWVGPRQLDWIARLKLDQQNFRVALDASMAQPGDAAVGLRITAALFPFWLASGQLNEGAHWTERMLSVEGVPRGTAWVRAVSLGAVLNGFRGAVGTGAEWAGWARAAAADTDDPVAAATVDYADGLLALTANDIPTAAAHFDAALEGCPPDDDLLRLAVLMGVEATRGLLGQSAGAADCLERMLDITEPRGEIVFRAWALQTLGLTVWSTDPPRAIALLEQALRLSRSFDDAYGSSLCLDGLAWTAAADGEHTRSAVLLGSAQAMRQMGGVQDIALPSWRAHHDECERRTRRALGPKSYEESYRRGASASLGEAVAYALGESPEEQPRPRTTADKVTLTRRELQVAGLVAEGLTNSAIAARLVISQRTAEGHVQRTLAKLGFTSRAQLAAWMVEQDQG</sequence>
<evidence type="ECO:0000259" key="5">
    <source>
        <dbReference type="PROSITE" id="PS50011"/>
    </source>
</evidence>
<dbReference type="PROSITE" id="PS00108">
    <property type="entry name" value="PROTEIN_KINASE_ST"/>
    <property type="match status" value="1"/>
</dbReference>
<evidence type="ECO:0000256" key="3">
    <source>
        <dbReference type="PROSITE-ProRule" id="PRU10141"/>
    </source>
</evidence>
<dbReference type="CDD" id="cd06170">
    <property type="entry name" value="LuxR_C_like"/>
    <property type="match status" value="1"/>
</dbReference>
<dbReference type="SUPFAM" id="SSF52540">
    <property type="entry name" value="P-loop containing nucleoside triphosphate hydrolases"/>
    <property type="match status" value="1"/>
</dbReference>
<accession>A0ABW2S1W2</accession>
<feature type="binding site" evidence="3">
    <location>
        <position position="55"/>
    </location>
    <ligand>
        <name>ATP</name>
        <dbReference type="ChEBI" id="CHEBI:30616"/>
    </ligand>
</feature>
<gene>
    <name evidence="7" type="ORF">ACFQS9_17600</name>
</gene>
<dbReference type="SUPFAM" id="SSF48452">
    <property type="entry name" value="TPR-like"/>
    <property type="match status" value="1"/>
</dbReference>
<dbReference type="InterPro" id="IPR016032">
    <property type="entry name" value="Sig_transdc_resp-reg_C-effctor"/>
</dbReference>
<dbReference type="SUPFAM" id="SSF46894">
    <property type="entry name" value="C-terminal effector domain of the bipartite response regulators"/>
    <property type="match status" value="1"/>
</dbReference>
<dbReference type="PRINTS" id="PR00364">
    <property type="entry name" value="DISEASERSIST"/>
</dbReference>
<dbReference type="Gene3D" id="1.10.510.10">
    <property type="entry name" value="Transferase(Phosphotransferase) domain 1"/>
    <property type="match status" value="1"/>
</dbReference>
<organism evidence="7 8">
    <name type="scientific">Rhodococcus daqingensis</name>
    <dbReference type="NCBI Taxonomy" id="2479363"/>
    <lineage>
        <taxon>Bacteria</taxon>
        <taxon>Bacillati</taxon>
        <taxon>Actinomycetota</taxon>
        <taxon>Actinomycetes</taxon>
        <taxon>Mycobacteriales</taxon>
        <taxon>Nocardiaceae</taxon>
        <taxon>Rhodococcus</taxon>
    </lineage>
</organism>
<dbReference type="InterPro" id="IPR000719">
    <property type="entry name" value="Prot_kinase_dom"/>
</dbReference>
<evidence type="ECO:0000256" key="2">
    <source>
        <dbReference type="ARBA" id="ARBA00022840"/>
    </source>
</evidence>
<protein>
    <submittedName>
        <fullName evidence="7">Protein kinase</fullName>
    </submittedName>
</protein>
<feature type="region of interest" description="Disordered" evidence="4">
    <location>
        <begin position="295"/>
        <end position="334"/>
    </location>
</feature>
<dbReference type="InterPro" id="IPR011990">
    <property type="entry name" value="TPR-like_helical_dom_sf"/>
</dbReference>
<dbReference type="Gene3D" id="1.25.40.10">
    <property type="entry name" value="Tetratricopeptide repeat domain"/>
    <property type="match status" value="1"/>
</dbReference>
<feature type="domain" description="HTH luxR-type" evidence="6">
    <location>
        <begin position="1025"/>
        <end position="1090"/>
    </location>
</feature>
<evidence type="ECO:0000256" key="1">
    <source>
        <dbReference type="ARBA" id="ARBA00022741"/>
    </source>
</evidence>
<keyword evidence="7" id="KW-0418">Kinase</keyword>
<reference evidence="8" key="1">
    <citation type="journal article" date="2019" name="Int. J. Syst. Evol. Microbiol.">
        <title>The Global Catalogue of Microorganisms (GCM) 10K type strain sequencing project: providing services to taxonomists for standard genome sequencing and annotation.</title>
        <authorList>
            <consortium name="The Broad Institute Genomics Platform"/>
            <consortium name="The Broad Institute Genome Sequencing Center for Infectious Disease"/>
            <person name="Wu L."/>
            <person name="Ma J."/>
        </authorList>
    </citation>
    <scope>NUCLEOTIDE SEQUENCE [LARGE SCALE GENOMIC DNA]</scope>
    <source>
        <strain evidence="8">ICMP 19430</strain>
    </source>
</reference>
<dbReference type="InterPro" id="IPR027417">
    <property type="entry name" value="P-loop_NTPase"/>
</dbReference>
<dbReference type="InterPro" id="IPR000792">
    <property type="entry name" value="Tscrpt_reg_LuxR_C"/>
</dbReference>
<keyword evidence="2 3" id="KW-0067">ATP-binding</keyword>
<dbReference type="PROSITE" id="PS50043">
    <property type="entry name" value="HTH_LUXR_2"/>
    <property type="match status" value="1"/>
</dbReference>
<dbReference type="PANTHER" id="PTHR47691:SF3">
    <property type="entry name" value="HTH-TYPE TRANSCRIPTIONAL REGULATOR RV0890C-RELATED"/>
    <property type="match status" value="1"/>
</dbReference>
<feature type="domain" description="Protein kinase" evidence="5">
    <location>
        <begin position="26"/>
        <end position="291"/>
    </location>
</feature>
<dbReference type="SMART" id="SM00220">
    <property type="entry name" value="S_TKc"/>
    <property type="match status" value="1"/>
</dbReference>
<dbReference type="PROSITE" id="PS00107">
    <property type="entry name" value="PROTEIN_KINASE_ATP"/>
    <property type="match status" value="1"/>
</dbReference>
<dbReference type="InterPro" id="IPR011009">
    <property type="entry name" value="Kinase-like_dom_sf"/>
</dbReference>
<dbReference type="Pfam" id="PF00069">
    <property type="entry name" value="Pkinase"/>
    <property type="match status" value="1"/>
</dbReference>
<dbReference type="SUPFAM" id="SSF56112">
    <property type="entry name" value="Protein kinase-like (PK-like)"/>
    <property type="match status" value="1"/>
</dbReference>
<dbReference type="InterPro" id="IPR017441">
    <property type="entry name" value="Protein_kinase_ATP_BS"/>
</dbReference>
<dbReference type="EMBL" id="JBHTCS010000021">
    <property type="protein sequence ID" value="MFC7449714.1"/>
    <property type="molecule type" value="Genomic_DNA"/>
</dbReference>
<evidence type="ECO:0000313" key="7">
    <source>
        <dbReference type="EMBL" id="MFC7449714.1"/>
    </source>
</evidence>
<dbReference type="Proteomes" id="UP001596484">
    <property type="component" value="Unassembled WGS sequence"/>
</dbReference>
<keyword evidence="7" id="KW-0808">Transferase</keyword>
<dbReference type="SMART" id="SM00421">
    <property type="entry name" value="HTH_LUXR"/>
    <property type="match status" value="1"/>
</dbReference>
<evidence type="ECO:0000313" key="8">
    <source>
        <dbReference type="Proteomes" id="UP001596484"/>
    </source>
</evidence>
<dbReference type="Gene3D" id="1.10.10.10">
    <property type="entry name" value="Winged helix-like DNA-binding domain superfamily/Winged helix DNA-binding domain"/>
    <property type="match status" value="1"/>
</dbReference>
<dbReference type="PANTHER" id="PTHR47691">
    <property type="entry name" value="REGULATOR-RELATED"/>
    <property type="match status" value="1"/>
</dbReference>
<dbReference type="Pfam" id="PF00196">
    <property type="entry name" value="GerE"/>
    <property type="match status" value="1"/>
</dbReference>
<dbReference type="InterPro" id="IPR008271">
    <property type="entry name" value="Ser/Thr_kinase_AS"/>
</dbReference>
<name>A0ABW2S1W2_9NOCA</name>
<dbReference type="CDD" id="cd14014">
    <property type="entry name" value="STKc_PknB_like"/>
    <property type="match status" value="1"/>
</dbReference>
<dbReference type="PRINTS" id="PR00038">
    <property type="entry name" value="HTHLUXR"/>
</dbReference>
<keyword evidence="1 3" id="KW-0547">Nucleotide-binding</keyword>
<comment type="caution">
    <text evidence="7">The sequence shown here is derived from an EMBL/GenBank/DDBJ whole genome shotgun (WGS) entry which is preliminary data.</text>
</comment>
<dbReference type="GO" id="GO:0016301">
    <property type="term" value="F:kinase activity"/>
    <property type="evidence" value="ECO:0007669"/>
    <property type="project" value="UniProtKB-KW"/>
</dbReference>
<keyword evidence="8" id="KW-1185">Reference proteome</keyword>